<dbReference type="CDD" id="cd10147">
    <property type="entry name" value="Wzt_C-like"/>
    <property type="match status" value="1"/>
</dbReference>
<dbReference type="PANTHER" id="PTHR46743:SF2">
    <property type="entry name" value="TEICHOIC ACIDS EXPORT ATP-BINDING PROTEIN TAGH"/>
    <property type="match status" value="1"/>
</dbReference>
<evidence type="ECO:0000256" key="4">
    <source>
        <dbReference type="ARBA" id="ARBA00022840"/>
    </source>
</evidence>
<dbReference type="GO" id="GO:0016020">
    <property type="term" value="C:membrane"/>
    <property type="evidence" value="ECO:0007669"/>
    <property type="project" value="InterPro"/>
</dbReference>
<keyword evidence="4 6" id="KW-0067">ATP-binding</keyword>
<protein>
    <submittedName>
        <fullName evidence="6">ABC transporter ATP-binding protein</fullName>
    </submittedName>
</protein>
<dbReference type="SMART" id="SM00382">
    <property type="entry name" value="AAA"/>
    <property type="match status" value="1"/>
</dbReference>
<dbReference type="Gene3D" id="2.70.50.60">
    <property type="entry name" value="abc- transporter (atp binding component) like domain"/>
    <property type="match status" value="1"/>
</dbReference>
<name>A0A9D1YW19_9MICO</name>
<keyword evidence="3" id="KW-0547">Nucleotide-binding</keyword>
<dbReference type="InterPro" id="IPR003593">
    <property type="entry name" value="AAA+_ATPase"/>
</dbReference>
<dbReference type="GO" id="GO:0016887">
    <property type="term" value="F:ATP hydrolysis activity"/>
    <property type="evidence" value="ECO:0007669"/>
    <property type="project" value="InterPro"/>
</dbReference>
<evidence type="ECO:0000259" key="5">
    <source>
        <dbReference type="PROSITE" id="PS50893"/>
    </source>
</evidence>
<dbReference type="Proteomes" id="UP000824005">
    <property type="component" value="Unassembled WGS sequence"/>
</dbReference>
<dbReference type="GO" id="GO:0140359">
    <property type="term" value="F:ABC-type transporter activity"/>
    <property type="evidence" value="ECO:0007669"/>
    <property type="project" value="InterPro"/>
</dbReference>
<reference evidence="6" key="1">
    <citation type="journal article" date="2021" name="PeerJ">
        <title>Extensive microbial diversity within the chicken gut microbiome revealed by metagenomics and culture.</title>
        <authorList>
            <person name="Gilroy R."/>
            <person name="Ravi A."/>
            <person name="Getino M."/>
            <person name="Pursley I."/>
            <person name="Horton D.L."/>
            <person name="Alikhan N.F."/>
            <person name="Baker D."/>
            <person name="Gharbi K."/>
            <person name="Hall N."/>
            <person name="Watson M."/>
            <person name="Adriaenssens E.M."/>
            <person name="Foster-Nyarko E."/>
            <person name="Jarju S."/>
            <person name="Secka A."/>
            <person name="Antonio M."/>
            <person name="Oren A."/>
            <person name="Chaudhuri R.R."/>
            <person name="La Ragione R."/>
            <person name="Hildebrand F."/>
            <person name="Pallen M.J."/>
        </authorList>
    </citation>
    <scope>NUCLEOTIDE SEQUENCE</scope>
    <source>
        <strain evidence="6">ChiGjej1B1-98</strain>
    </source>
</reference>
<sequence length="396" mass="44172">MPSAIRVENVTKTFRIYHDRNQSLKGTILQGRRAAYEDFQAVDDVSFEVEKGTTFGLMGRNGSGKSTLLKCVAGILEPNRGSIVTDGRLAAMLEVGSGFHPELSGRENIYLNAAIIGMSKREVDAKFDEIVEFSGVERFIDNAVKNYSSGMYVRLGFSVAIHTRPDILVVDEIFSVGDADFQAKSRQKFHDLKESGTTIMLVSHSVGLMKTFCDQVAWLDHGKLMRVGEAEDIIPEFQASFASRQERAVAPRTVGLGGATFDGVEVLNSLGETVDIVSPEEPVRIRLRYTARERIERPVFTLSMANERKQTVFRVNGADRGWIPDAVDAGEHVIDVVAERLPLTEGMYWFNADVRSEGAQEPQANVTRLGALRVDRNEFWTDRSLVQVPWSFEMQQ</sequence>
<dbReference type="Pfam" id="PF14524">
    <property type="entry name" value="Wzt_C"/>
    <property type="match status" value="1"/>
</dbReference>
<dbReference type="PROSITE" id="PS50893">
    <property type="entry name" value="ABC_TRANSPORTER_2"/>
    <property type="match status" value="1"/>
</dbReference>
<gene>
    <name evidence="6" type="ORF">H9830_11565</name>
</gene>
<comment type="caution">
    <text evidence="6">The sequence shown here is derived from an EMBL/GenBank/DDBJ whole genome shotgun (WGS) entry which is preliminary data.</text>
</comment>
<dbReference type="InterPro" id="IPR029439">
    <property type="entry name" value="Wzt_C"/>
</dbReference>
<keyword evidence="2" id="KW-0813">Transport</keyword>
<dbReference type="Gene3D" id="3.40.50.300">
    <property type="entry name" value="P-loop containing nucleotide triphosphate hydrolases"/>
    <property type="match status" value="1"/>
</dbReference>
<evidence type="ECO:0000313" key="7">
    <source>
        <dbReference type="Proteomes" id="UP000824005"/>
    </source>
</evidence>
<evidence type="ECO:0000313" key="6">
    <source>
        <dbReference type="EMBL" id="HIY66899.1"/>
    </source>
</evidence>
<dbReference type="InterPro" id="IPR003439">
    <property type="entry name" value="ABC_transporter-like_ATP-bd"/>
</dbReference>
<proteinExistence type="inferred from homology"/>
<dbReference type="InterPro" id="IPR015860">
    <property type="entry name" value="ABC_transpr_TagH-like"/>
</dbReference>
<accession>A0A9D1YW19</accession>
<dbReference type="AlphaFoldDB" id="A0A9D1YW19"/>
<feature type="domain" description="ABC transporter" evidence="5">
    <location>
        <begin position="5"/>
        <end position="246"/>
    </location>
</feature>
<evidence type="ECO:0000256" key="3">
    <source>
        <dbReference type="ARBA" id="ARBA00022741"/>
    </source>
</evidence>
<dbReference type="PANTHER" id="PTHR46743">
    <property type="entry name" value="TEICHOIC ACIDS EXPORT ATP-BINDING PROTEIN TAGH"/>
    <property type="match status" value="1"/>
</dbReference>
<comment type="similarity">
    <text evidence="1">Belongs to the ABC transporter superfamily.</text>
</comment>
<dbReference type="CDD" id="cd03220">
    <property type="entry name" value="ABC_KpsT_Wzt"/>
    <property type="match status" value="1"/>
</dbReference>
<dbReference type="InterPro" id="IPR050683">
    <property type="entry name" value="Bact_Polysacc_Export_ATP-bd"/>
</dbReference>
<dbReference type="SUPFAM" id="SSF52540">
    <property type="entry name" value="P-loop containing nucleoside triphosphate hydrolases"/>
    <property type="match status" value="1"/>
</dbReference>
<dbReference type="EMBL" id="DXDC01000350">
    <property type="protein sequence ID" value="HIY66899.1"/>
    <property type="molecule type" value="Genomic_DNA"/>
</dbReference>
<evidence type="ECO:0000256" key="1">
    <source>
        <dbReference type="ARBA" id="ARBA00005417"/>
    </source>
</evidence>
<dbReference type="GO" id="GO:0005524">
    <property type="term" value="F:ATP binding"/>
    <property type="evidence" value="ECO:0007669"/>
    <property type="project" value="UniProtKB-KW"/>
</dbReference>
<dbReference type="Pfam" id="PF00005">
    <property type="entry name" value="ABC_tran"/>
    <property type="match status" value="1"/>
</dbReference>
<organism evidence="6 7">
    <name type="scientific">Candidatus Agrococcus pullicola</name>
    <dbReference type="NCBI Taxonomy" id="2838429"/>
    <lineage>
        <taxon>Bacteria</taxon>
        <taxon>Bacillati</taxon>
        <taxon>Actinomycetota</taxon>
        <taxon>Actinomycetes</taxon>
        <taxon>Micrococcales</taxon>
        <taxon>Microbacteriaceae</taxon>
        <taxon>Agrococcus</taxon>
    </lineage>
</organism>
<evidence type="ECO:0000256" key="2">
    <source>
        <dbReference type="ARBA" id="ARBA00022448"/>
    </source>
</evidence>
<dbReference type="InterPro" id="IPR027417">
    <property type="entry name" value="P-loop_NTPase"/>
</dbReference>
<reference evidence="6" key="2">
    <citation type="submission" date="2021-04" db="EMBL/GenBank/DDBJ databases">
        <authorList>
            <person name="Gilroy R."/>
        </authorList>
    </citation>
    <scope>NUCLEOTIDE SEQUENCE</scope>
    <source>
        <strain evidence="6">ChiGjej1B1-98</strain>
    </source>
</reference>